<organism evidence="2 3">
    <name type="scientific">Methylobacterium komagatae</name>
    <dbReference type="NCBI Taxonomy" id="374425"/>
    <lineage>
        <taxon>Bacteria</taxon>
        <taxon>Pseudomonadati</taxon>
        <taxon>Pseudomonadota</taxon>
        <taxon>Alphaproteobacteria</taxon>
        <taxon>Hyphomicrobiales</taxon>
        <taxon>Methylobacteriaceae</taxon>
        <taxon>Methylobacterium</taxon>
    </lineage>
</organism>
<dbReference type="EMBL" id="JBHSWN010000001">
    <property type="protein sequence ID" value="MFC6791953.1"/>
    <property type="molecule type" value="Genomic_DNA"/>
</dbReference>
<proteinExistence type="predicted"/>
<evidence type="ECO:0000313" key="3">
    <source>
        <dbReference type="Proteomes" id="UP001596292"/>
    </source>
</evidence>
<dbReference type="Gene3D" id="2.40.10.220">
    <property type="entry name" value="predicted glycosyltransferase like domains"/>
    <property type="match status" value="1"/>
</dbReference>
<gene>
    <name evidence="2" type="ORF">ACFQE0_21565</name>
</gene>
<evidence type="ECO:0000259" key="1">
    <source>
        <dbReference type="Pfam" id="PF07238"/>
    </source>
</evidence>
<dbReference type="Proteomes" id="UP001596292">
    <property type="component" value="Unassembled WGS sequence"/>
</dbReference>
<dbReference type="InterPro" id="IPR009875">
    <property type="entry name" value="PilZ_domain"/>
</dbReference>
<accession>A0ABW2BNC2</accession>
<evidence type="ECO:0000313" key="2">
    <source>
        <dbReference type="EMBL" id="MFC6791953.1"/>
    </source>
</evidence>
<feature type="domain" description="PilZ" evidence="1">
    <location>
        <begin position="3"/>
        <end position="80"/>
    </location>
</feature>
<dbReference type="Pfam" id="PF07238">
    <property type="entry name" value="PilZ"/>
    <property type="match status" value="1"/>
</dbReference>
<name>A0ABW2BNC2_9HYPH</name>
<reference evidence="3" key="1">
    <citation type="journal article" date="2019" name="Int. J. Syst. Evol. Microbiol.">
        <title>The Global Catalogue of Microorganisms (GCM) 10K type strain sequencing project: providing services to taxonomists for standard genome sequencing and annotation.</title>
        <authorList>
            <consortium name="The Broad Institute Genomics Platform"/>
            <consortium name="The Broad Institute Genome Sequencing Center for Infectious Disease"/>
            <person name="Wu L."/>
            <person name="Ma J."/>
        </authorList>
    </citation>
    <scope>NUCLEOTIDE SEQUENCE [LARGE SCALE GENOMIC DNA]</scope>
    <source>
        <strain evidence="3">CCUG 48316</strain>
    </source>
</reference>
<sequence length="91" mass="10045">MLNRRTKERAQIALPMTAAFTSSGEWPCVALNLSAAGACVAFAPGTHVPQYFELRVSEKAKPQTVRVVWRRGHTVGVGFMKERPSPDVYRG</sequence>
<comment type="caution">
    <text evidence="2">The sequence shown here is derived from an EMBL/GenBank/DDBJ whole genome shotgun (WGS) entry which is preliminary data.</text>
</comment>
<dbReference type="SUPFAM" id="SSF141371">
    <property type="entry name" value="PilZ domain-like"/>
    <property type="match status" value="1"/>
</dbReference>
<protein>
    <submittedName>
        <fullName evidence="2">PilZ domain-containing protein</fullName>
    </submittedName>
</protein>
<keyword evidence="3" id="KW-1185">Reference proteome</keyword>
<dbReference type="RefSeq" id="WP_378973314.1">
    <property type="nucleotide sequence ID" value="NZ_JBHSWN010000001.1"/>
</dbReference>